<dbReference type="Pfam" id="PF13306">
    <property type="entry name" value="LRR_5"/>
    <property type="match status" value="1"/>
</dbReference>
<dbReference type="AlphaFoldDB" id="A0AA92TKF8"/>
<dbReference type="Proteomes" id="UP000286113">
    <property type="component" value="Unassembled WGS sequence"/>
</dbReference>
<feature type="domain" description="BACON" evidence="1">
    <location>
        <begin position="75"/>
        <end position="128"/>
    </location>
</feature>
<protein>
    <recommendedName>
        <fullName evidence="1">BACON domain-containing protein</fullName>
    </recommendedName>
</protein>
<evidence type="ECO:0000259" key="1">
    <source>
        <dbReference type="Pfam" id="PF13004"/>
    </source>
</evidence>
<proteinExistence type="predicted"/>
<dbReference type="SUPFAM" id="SSF52058">
    <property type="entry name" value="L domain-like"/>
    <property type="match status" value="1"/>
</dbReference>
<reference evidence="2 3" key="1">
    <citation type="submission" date="2018-08" db="EMBL/GenBank/DDBJ databases">
        <title>A genome reference for cultivated species of the human gut microbiota.</title>
        <authorList>
            <person name="Zou Y."/>
            <person name="Xue W."/>
            <person name="Luo G."/>
        </authorList>
    </citation>
    <scope>NUCLEOTIDE SEQUENCE [LARGE SCALE GENOMIC DNA]</scope>
    <source>
        <strain evidence="2 3">AF22-1</strain>
    </source>
</reference>
<dbReference type="Gene3D" id="3.80.10.10">
    <property type="entry name" value="Ribonuclease Inhibitor"/>
    <property type="match status" value="1"/>
</dbReference>
<dbReference type="InterPro" id="IPR013783">
    <property type="entry name" value="Ig-like_fold"/>
</dbReference>
<evidence type="ECO:0000313" key="2">
    <source>
        <dbReference type="EMBL" id="RGS46054.1"/>
    </source>
</evidence>
<organism evidence="2 3">
    <name type="scientific">Segatella copri</name>
    <dbReference type="NCBI Taxonomy" id="165179"/>
    <lineage>
        <taxon>Bacteria</taxon>
        <taxon>Pseudomonadati</taxon>
        <taxon>Bacteroidota</taxon>
        <taxon>Bacteroidia</taxon>
        <taxon>Bacteroidales</taxon>
        <taxon>Prevotellaceae</taxon>
        <taxon>Segatella</taxon>
    </lineage>
</organism>
<dbReference type="PROSITE" id="PS51257">
    <property type="entry name" value="PROKAR_LIPOPROTEIN"/>
    <property type="match status" value="1"/>
</dbReference>
<comment type="caution">
    <text evidence="2">The sequence shown here is derived from an EMBL/GenBank/DDBJ whole genome shotgun (WGS) entry which is preliminary data.</text>
</comment>
<dbReference type="Pfam" id="PF13004">
    <property type="entry name" value="BACON"/>
    <property type="match status" value="1"/>
</dbReference>
<evidence type="ECO:0000313" key="3">
    <source>
        <dbReference type="Proteomes" id="UP000286113"/>
    </source>
</evidence>
<dbReference type="Gene3D" id="2.60.40.10">
    <property type="entry name" value="Immunoglobulins"/>
    <property type="match status" value="1"/>
</dbReference>
<dbReference type="InterPro" id="IPR024361">
    <property type="entry name" value="BACON"/>
</dbReference>
<accession>A0AA92TKF8</accession>
<dbReference type="EMBL" id="QRVN01000025">
    <property type="protein sequence ID" value="RGS46054.1"/>
    <property type="molecule type" value="Genomic_DNA"/>
</dbReference>
<name>A0AA92TKF8_9BACT</name>
<sequence length="454" mass="51288">MNNMKKYPLYIIALLSCILFLSCDKTKHEDTWWFDNETENLFTNGLFVNYESTCRVITIGCNSDSWIATMNNNDNQNDSWITINKEEGNDGISYCSIKISENKGWNERCAYVKFTNGNDIRLLTIKQEAEKRVYIPYKLVQITREGGMVEVSFEANVNCECSISRIGWNPSWIKMVSHEKDGQTNKVVLKVDENLSLGRQAILDISIAEIGTTEHITLQQEPRLFNENENINIYTEGTLGTLLGSDIANCRNIRTLTLSGRLNVSDMICLYRLTNGPNSSIKNLNMFSCTTDASGNTILDEMFSNSNIERVNLPGDLKCIPYKAFYRCTSLDSINVEANIKKIDILAFAGCSSLKSISFDSYCQLAEIGMGAFNTKSVIEDLVLPTFNVKMPPSALYGCTIKRLHLTEEVPPILVGEGKGLQNTILYVPAESVELYKKAKFWRDFKEICPQQTY</sequence>
<gene>
    <name evidence="2" type="ORF">DWX90_11205</name>
</gene>
<dbReference type="InterPro" id="IPR026906">
    <property type="entry name" value="LRR_5"/>
</dbReference>
<dbReference type="CDD" id="cd14948">
    <property type="entry name" value="BACON"/>
    <property type="match status" value="1"/>
</dbReference>
<dbReference type="InterPro" id="IPR032675">
    <property type="entry name" value="LRR_dom_sf"/>
</dbReference>